<dbReference type="Proteomes" id="UP000027135">
    <property type="component" value="Unassembled WGS sequence"/>
</dbReference>
<dbReference type="OMA" id="MIEATLC"/>
<dbReference type="GO" id="GO:0042262">
    <property type="term" value="P:DNA protection"/>
    <property type="evidence" value="ECO:0007669"/>
    <property type="project" value="InterPro"/>
</dbReference>
<evidence type="ECO:0000256" key="22">
    <source>
        <dbReference type="ARBA" id="ARBA00049032"/>
    </source>
</evidence>
<evidence type="ECO:0000256" key="4">
    <source>
        <dbReference type="ARBA" id="ARBA00011245"/>
    </source>
</evidence>
<evidence type="ECO:0000256" key="14">
    <source>
        <dbReference type="ARBA" id="ARBA00026218"/>
    </source>
</evidence>
<dbReference type="eggNOG" id="ENOG502S254">
    <property type="taxonomic scope" value="Eukaryota"/>
</dbReference>
<evidence type="ECO:0000256" key="11">
    <source>
        <dbReference type="ARBA" id="ARBA00024486"/>
    </source>
</evidence>
<dbReference type="Gene3D" id="3.90.79.10">
    <property type="entry name" value="Nucleoside Triphosphate Pyrophosphohydrolase"/>
    <property type="match status" value="1"/>
</dbReference>
<dbReference type="PRINTS" id="PR01403">
    <property type="entry name" value="8OXTPHPHTASE"/>
</dbReference>
<dbReference type="SUPFAM" id="SSF55811">
    <property type="entry name" value="Nudix"/>
    <property type="match status" value="1"/>
</dbReference>
<dbReference type="GO" id="GO:0008413">
    <property type="term" value="F:8-oxo-7,8-dihydroguanosine triphosphate pyrophosphatase activity"/>
    <property type="evidence" value="ECO:0007669"/>
    <property type="project" value="InterPro"/>
</dbReference>
<evidence type="ECO:0000256" key="3">
    <source>
        <dbReference type="ARBA" id="ARBA00005582"/>
    </source>
</evidence>
<evidence type="ECO:0000256" key="10">
    <source>
        <dbReference type="ARBA" id="ARBA00024459"/>
    </source>
</evidence>
<dbReference type="GO" id="GO:0005634">
    <property type="term" value="C:nucleus"/>
    <property type="evidence" value="ECO:0007669"/>
    <property type="project" value="UniProtKB-SubCell"/>
</dbReference>
<evidence type="ECO:0000256" key="18">
    <source>
        <dbReference type="ARBA" id="ARBA00031927"/>
    </source>
</evidence>
<dbReference type="PROSITE" id="PS51462">
    <property type="entry name" value="NUDIX"/>
    <property type="match status" value="1"/>
</dbReference>
<evidence type="ECO:0000256" key="7">
    <source>
        <dbReference type="ARBA" id="ARBA00022842"/>
    </source>
</evidence>
<evidence type="ECO:0000256" key="19">
    <source>
        <dbReference type="ARBA" id="ARBA00032071"/>
    </source>
</evidence>
<keyword evidence="5" id="KW-0479">Metal-binding</keyword>
<dbReference type="GO" id="GO:0008828">
    <property type="term" value="F:dATP diphosphatase activity"/>
    <property type="evidence" value="ECO:0007669"/>
    <property type="project" value="UniProtKB-EC"/>
</dbReference>
<keyword evidence="7" id="KW-0460">Magnesium</keyword>
<comment type="catalytic activity">
    <reaction evidence="20">
        <text>N(6)-methyl-ATP + H2O = N(6)-methyl-AMP + diphosphate + H(+)</text>
        <dbReference type="Rhea" id="RHEA:67608"/>
        <dbReference type="ChEBI" id="CHEBI:15377"/>
        <dbReference type="ChEBI" id="CHEBI:15378"/>
        <dbReference type="ChEBI" id="CHEBI:33019"/>
        <dbReference type="ChEBI" id="CHEBI:144842"/>
        <dbReference type="ChEBI" id="CHEBI:172873"/>
    </reaction>
    <physiologicalReaction direction="left-to-right" evidence="20">
        <dbReference type="Rhea" id="RHEA:67609"/>
    </physiologicalReaction>
</comment>
<keyword evidence="6" id="KW-0378">Hydrolase</keyword>
<evidence type="ECO:0000256" key="6">
    <source>
        <dbReference type="ARBA" id="ARBA00022801"/>
    </source>
</evidence>
<comment type="catalytic activity">
    <reaction evidence="21">
        <text>O(6)-methyl-dGTP + H2O = O(6)-methyl-dGMP + diphosphate + H(+)</text>
        <dbReference type="Rhea" id="RHEA:67600"/>
        <dbReference type="ChEBI" id="CHEBI:15377"/>
        <dbReference type="ChEBI" id="CHEBI:15378"/>
        <dbReference type="ChEBI" id="CHEBI:33019"/>
        <dbReference type="ChEBI" id="CHEBI:169974"/>
        <dbReference type="ChEBI" id="CHEBI:169975"/>
    </reaction>
    <physiologicalReaction direction="left-to-right" evidence="21">
        <dbReference type="Rhea" id="RHEA:67601"/>
    </physiologicalReaction>
</comment>
<accession>A0A067R9D0</accession>
<keyword evidence="8" id="KW-0539">Nucleus</keyword>
<comment type="catalytic activity">
    <reaction evidence="10">
        <text>2-oxo-dATP + H2O = 2-oxo-dAMP + diphosphate + H(+)</text>
        <dbReference type="Rhea" id="RHEA:31583"/>
        <dbReference type="ChEBI" id="CHEBI:15377"/>
        <dbReference type="ChEBI" id="CHEBI:15378"/>
        <dbReference type="ChEBI" id="CHEBI:33019"/>
        <dbReference type="ChEBI" id="CHEBI:63212"/>
        <dbReference type="ChEBI" id="CHEBI:77897"/>
        <dbReference type="EC" id="3.6.1.56"/>
    </reaction>
    <physiologicalReaction direction="left-to-right" evidence="10">
        <dbReference type="Rhea" id="RHEA:31584"/>
    </physiologicalReaction>
</comment>
<comment type="subcellular location">
    <subcellularLocation>
        <location evidence="2">Nucleus</location>
    </subcellularLocation>
</comment>
<reference evidence="25 26" key="1">
    <citation type="journal article" date="2014" name="Nat. Commun.">
        <title>Molecular traces of alternative social organization in a termite genome.</title>
        <authorList>
            <person name="Terrapon N."/>
            <person name="Li C."/>
            <person name="Robertson H.M."/>
            <person name="Ji L."/>
            <person name="Meng X."/>
            <person name="Booth W."/>
            <person name="Chen Z."/>
            <person name="Childers C.P."/>
            <person name="Glastad K.M."/>
            <person name="Gokhale K."/>
            <person name="Gowin J."/>
            <person name="Gronenberg W."/>
            <person name="Hermansen R.A."/>
            <person name="Hu H."/>
            <person name="Hunt B.G."/>
            <person name="Huylmans A.K."/>
            <person name="Khalil S.M."/>
            <person name="Mitchell R.D."/>
            <person name="Munoz-Torres M.C."/>
            <person name="Mustard J.A."/>
            <person name="Pan H."/>
            <person name="Reese J.T."/>
            <person name="Scharf M.E."/>
            <person name="Sun F."/>
            <person name="Vogel H."/>
            <person name="Xiao J."/>
            <person name="Yang W."/>
            <person name="Yang Z."/>
            <person name="Yang Z."/>
            <person name="Zhou J."/>
            <person name="Zhu J."/>
            <person name="Brent C.S."/>
            <person name="Elsik C.G."/>
            <person name="Goodisman M.A."/>
            <person name="Liberles D.A."/>
            <person name="Roe R.M."/>
            <person name="Vargo E.L."/>
            <person name="Vilcinskas A."/>
            <person name="Wang J."/>
            <person name="Bornberg-Bauer E."/>
            <person name="Korb J."/>
            <person name="Zhang G."/>
            <person name="Liebig J."/>
        </authorList>
    </citation>
    <scope>NUCLEOTIDE SEQUENCE [LARGE SCALE GENOMIC DNA]</scope>
    <source>
        <tissue evidence="25">Whole organism</tissue>
    </source>
</reference>
<comment type="catalytic activity">
    <reaction evidence="11">
        <text>8-oxo-dGTP + H2O = 8-oxo-dGMP + diphosphate + H(+)</text>
        <dbReference type="Rhea" id="RHEA:31575"/>
        <dbReference type="ChEBI" id="CHEBI:15377"/>
        <dbReference type="ChEBI" id="CHEBI:15378"/>
        <dbReference type="ChEBI" id="CHEBI:33019"/>
        <dbReference type="ChEBI" id="CHEBI:63224"/>
        <dbReference type="ChEBI" id="CHEBI:77896"/>
    </reaction>
    <physiologicalReaction direction="left-to-right" evidence="11">
        <dbReference type="Rhea" id="RHEA:31576"/>
    </physiologicalReaction>
</comment>
<dbReference type="STRING" id="136037.A0A067R9D0"/>
<keyword evidence="26" id="KW-1185">Reference proteome</keyword>
<comment type="catalytic activity">
    <reaction evidence="9">
        <text>8-oxo-dATP + H2O = 8-oxo-dAMP + diphosphate + H(+)</text>
        <dbReference type="Rhea" id="RHEA:65396"/>
        <dbReference type="ChEBI" id="CHEBI:15377"/>
        <dbReference type="ChEBI" id="CHEBI:15378"/>
        <dbReference type="ChEBI" id="CHEBI:33019"/>
        <dbReference type="ChEBI" id="CHEBI:71361"/>
        <dbReference type="ChEBI" id="CHEBI:172871"/>
    </reaction>
    <physiologicalReaction direction="left-to-right" evidence="9">
        <dbReference type="Rhea" id="RHEA:65397"/>
    </physiologicalReaction>
</comment>
<protein>
    <recommendedName>
        <fullName evidence="14">Oxidized purine nucleoside triphosphate hydrolase</fullName>
        <ecNumber evidence="13">3.6.1.56</ecNumber>
    </recommendedName>
    <alternativeName>
        <fullName evidence="18">2-hydroxy-dATP diphosphatase</fullName>
    </alternativeName>
    <alternativeName>
        <fullName evidence="17">7,8-dihydro-8-oxoguanine triphosphatase</fullName>
    </alternativeName>
    <alternativeName>
        <fullName evidence="16">8-oxo-dGTPase</fullName>
    </alternativeName>
    <alternativeName>
        <fullName evidence="19">Methylated purine nucleoside triphosphate hydrolase</fullName>
    </alternativeName>
    <alternativeName>
        <fullName evidence="15">Nucleoside diphosphate-linked moiety X motif 1</fullName>
    </alternativeName>
</protein>
<dbReference type="PANTHER" id="PTHR43758">
    <property type="entry name" value="7,8-DIHYDRO-8-OXOGUANINE TRIPHOSPHATASE"/>
    <property type="match status" value="1"/>
</dbReference>
<evidence type="ECO:0000256" key="23">
    <source>
        <dbReference type="ARBA" id="ARBA00053094"/>
    </source>
</evidence>
<dbReference type="GO" id="GO:0005737">
    <property type="term" value="C:cytoplasm"/>
    <property type="evidence" value="ECO:0007669"/>
    <property type="project" value="TreeGrafter"/>
</dbReference>
<comment type="cofactor">
    <cofactor evidence="1">
        <name>Mg(2+)</name>
        <dbReference type="ChEBI" id="CHEBI:18420"/>
    </cofactor>
</comment>
<dbReference type="InterPro" id="IPR003563">
    <property type="entry name" value="8ODP"/>
</dbReference>
<evidence type="ECO:0000256" key="8">
    <source>
        <dbReference type="ARBA" id="ARBA00023242"/>
    </source>
</evidence>
<evidence type="ECO:0000256" key="20">
    <source>
        <dbReference type="ARBA" id="ARBA00048002"/>
    </source>
</evidence>
<evidence type="ECO:0000256" key="13">
    <source>
        <dbReference type="ARBA" id="ARBA00026103"/>
    </source>
</evidence>
<sequence length="158" mass="18141">MSTNQKILTLVMVRKANAILLGLKKRGFGEGKWNGFGGKVENDETVAEGAIRELEEESGLVAKCLKKVGILEFEFVGNPIVLEVHVFDVLQYEGEPVETEEMQPQWFPEDSVPYEKMWPDDILWYPLYLKGIKFKGYFLYQGHDTILKYTLTQVDHLP</sequence>
<dbReference type="PROSITE" id="PS00893">
    <property type="entry name" value="NUDIX_BOX"/>
    <property type="match status" value="1"/>
</dbReference>
<dbReference type="CDD" id="cd03427">
    <property type="entry name" value="NUDIX_MTH1_Nudt1"/>
    <property type="match status" value="1"/>
</dbReference>
<proteinExistence type="inferred from homology"/>
<feature type="domain" description="Nudix hydrolase" evidence="24">
    <location>
        <begin position="2"/>
        <end position="133"/>
    </location>
</feature>
<dbReference type="Pfam" id="PF00293">
    <property type="entry name" value="NUDIX"/>
    <property type="match status" value="1"/>
</dbReference>
<dbReference type="GO" id="GO:0046872">
    <property type="term" value="F:metal ion binding"/>
    <property type="evidence" value="ECO:0007669"/>
    <property type="project" value="UniProtKB-KW"/>
</dbReference>
<comment type="similarity">
    <text evidence="3">Belongs to the Nudix hydrolase family.</text>
</comment>
<dbReference type="InParanoid" id="A0A067R9D0"/>
<dbReference type="InterPro" id="IPR000086">
    <property type="entry name" value="NUDIX_hydrolase_dom"/>
</dbReference>
<evidence type="ECO:0000256" key="16">
    <source>
        <dbReference type="ARBA" id="ARBA00030634"/>
    </source>
</evidence>
<dbReference type="InterPro" id="IPR015797">
    <property type="entry name" value="NUDIX_hydrolase-like_dom_sf"/>
</dbReference>
<evidence type="ECO:0000259" key="24">
    <source>
        <dbReference type="PROSITE" id="PS51462"/>
    </source>
</evidence>
<evidence type="ECO:0000256" key="2">
    <source>
        <dbReference type="ARBA" id="ARBA00004123"/>
    </source>
</evidence>
<comment type="catalytic activity">
    <reaction evidence="12">
        <text>2-oxo-ATP + H2O = 2-oxo-AMP + diphosphate + H(+)</text>
        <dbReference type="Rhea" id="RHEA:67392"/>
        <dbReference type="ChEBI" id="CHEBI:15377"/>
        <dbReference type="ChEBI" id="CHEBI:15378"/>
        <dbReference type="ChEBI" id="CHEBI:33019"/>
        <dbReference type="ChEBI" id="CHEBI:71395"/>
        <dbReference type="ChEBI" id="CHEBI:172878"/>
    </reaction>
    <physiologicalReaction direction="left-to-right" evidence="12">
        <dbReference type="Rhea" id="RHEA:67393"/>
    </physiologicalReaction>
</comment>
<dbReference type="PANTHER" id="PTHR43758:SF2">
    <property type="entry name" value="OXIDIZED PURINE NUCLEOSIDE TRIPHOSPHATE HYDROLASE"/>
    <property type="match status" value="1"/>
</dbReference>
<comment type="catalytic activity">
    <reaction evidence="22">
        <text>N(6)-methyl-dATP + H2O = N(6)-methyl-dAMP + diphosphate + H(+)</text>
        <dbReference type="Rhea" id="RHEA:67604"/>
        <dbReference type="ChEBI" id="CHEBI:15377"/>
        <dbReference type="ChEBI" id="CHEBI:15378"/>
        <dbReference type="ChEBI" id="CHEBI:33019"/>
        <dbReference type="ChEBI" id="CHEBI:169976"/>
        <dbReference type="ChEBI" id="CHEBI:172872"/>
    </reaction>
    <physiologicalReaction direction="left-to-right" evidence="22">
        <dbReference type="Rhea" id="RHEA:67605"/>
    </physiologicalReaction>
</comment>
<gene>
    <name evidence="25" type="ORF">L798_09625</name>
</gene>
<comment type="function">
    <text evidence="23">Oxidized purine nucleoside triphosphate hydrolase which is a prominent sanitizer of the oxidized nucleotide pool. Catalyzes the hydrolysis of 2-oxo-dATP (2-hydroxy-dATP) into 2-oxo-dAMP. Also has a significant hydrolase activity toward 2-oxo-ATP, 8-oxo-dGTP and 8-oxo-dATP. Through the hydrolysis of oxidized purine nucleoside triphosphates, prevents their incorporation into DNA and the subsequent transversions A:T to C:G and G:C to T:A. Also catalyzes the hydrolysis of methylated purine nucleoside triphosphate preventing their integration into DNA. Through this antimutagenic activity protects cells from oxidative stress.</text>
</comment>
<evidence type="ECO:0000256" key="15">
    <source>
        <dbReference type="ARBA" id="ARBA00029673"/>
    </source>
</evidence>
<dbReference type="AlphaFoldDB" id="A0A067R9D0"/>
<evidence type="ECO:0000256" key="17">
    <source>
        <dbReference type="ARBA" id="ARBA00030682"/>
    </source>
</evidence>
<organism evidence="25 26">
    <name type="scientific">Zootermopsis nevadensis</name>
    <name type="common">Dampwood termite</name>
    <dbReference type="NCBI Taxonomy" id="136037"/>
    <lineage>
        <taxon>Eukaryota</taxon>
        <taxon>Metazoa</taxon>
        <taxon>Ecdysozoa</taxon>
        <taxon>Arthropoda</taxon>
        <taxon>Hexapoda</taxon>
        <taxon>Insecta</taxon>
        <taxon>Pterygota</taxon>
        <taxon>Neoptera</taxon>
        <taxon>Polyneoptera</taxon>
        <taxon>Dictyoptera</taxon>
        <taxon>Blattodea</taxon>
        <taxon>Blattoidea</taxon>
        <taxon>Termitoidae</taxon>
        <taxon>Termopsidae</taxon>
        <taxon>Zootermopsis</taxon>
    </lineage>
</organism>
<dbReference type="EC" id="3.6.1.56" evidence="13"/>
<evidence type="ECO:0000313" key="26">
    <source>
        <dbReference type="Proteomes" id="UP000027135"/>
    </source>
</evidence>
<name>A0A067R9D0_ZOONE</name>
<comment type="subunit">
    <text evidence="4">Monomer.</text>
</comment>
<evidence type="ECO:0000313" key="25">
    <source>
        <dbReference type="EMBL" id="KDR16209.1"/>
    </source>
</evidence>
<evidence type="ECO:0000256" key="9">
    <source>
        <dbReference type="ARBA" id="ARBA00024448"/>
    </source>
</evidence>
<dbReference type="EMBL" id="KK852804">
    <property type="protein sequence ID" value="KDR16209.1"/>
    <property type="molecule type" value="Genomic_DNA"/>
</dbReference>
<evidence type="ECO:0000256" key="1">
    <source>
        <dbReference type="ARBA" id="ARBA00001946"/>
    </source>
</evidence>
<evidence type="ECO:0000256" key="12">
    <source>
        <dbReference type="ARBA" id="ARBA00024596"/>
    </source>
</evidence>
<evidence type="ECO:0000256" key="5">
    <source>
        <dbReference type="ARBA" id="ARBA00022723"/>
    </source>
</evidence>
<evidence type="ECO:0000256" key="21">
    <source>
        <dbReference type="ARBA" id="ARBA00048894"/>
    </source>
</evidence>
<dbReference type="InterPro" id="IPR020084">
    <property type="entry name" value="NUDIX_hydrolase_CS"/>
</dbReference>